<feature type="compositionally biased region" description="Low complexity" evidence="2">
    <location>
        <begin position="1274"/>
        <end position="1291"/>
    </location>
</feature>
<feature type="compositionally biased region" description="Basic and acidic residues" evidence="2">
    <location>
        <begin position="1808"/>
        <end position="1819"/>
    </location>
</feature>
<dbReference type="OrthoDB" id="2963168at2759"/>
<keyword evidence="4" id="KW-1185">Reference proteome</keyword>
<feature type="compositionally biased region" description="Low complexity" evidence="2">
    <location>
        <begin position="1249"/>
        <end position="1261"/>
    </location>
</feature>
<reference evidence="3" key="1">
    <citation type="journal article" date="2018" name="Genome Biol. Evol.">
        <title>Genomics and development of Lentinus tigrinus, a white-rot wood-decaying mushroom with dimorphic fruiting bodies.</title>
        <authorList>
            <person name="Wu B."/>
            <person name="Xu Z."/>
            <person name="Knudson A."/>
            <person name="Carlson A."/>
            <person name="Chen N."/>
            <person name="Kovaka S."/>
            <person name="LaButti K."/>
            <person name="Lipzen A."/>
            <person name="Pennachio C."/>
            <person name="Riley R."/>
            <person name="Schakwitz W."/>
            <person name="Umezawa K."/>
            <person name="Ohm R.A."/>
            <person name="Grigoriev I.V."/>
            <person name="Nagy L.G."/>
            <person name="Gibbons J."/>
            <person name="Hibbett D."/>
        </authorList>
    </citation>
    <scope>NUCLEOTIDE SEQUENCE [LARGE SCALE GENOMIC DNA]</scope>
    <source>
        <strain evidence="3">ALCF2SS1-6</strain>
    </source>
</reference>
<feature type="compositionally biased region" description="Basic residues" evidence="2">
    <location>
        <begin position="1150"/>
        <end position="1160"/>
    </location>
</feature>
<feature type="compositionally biased region" description="Polar residues" evidence="2">
    <location>
        <begin position="688"/>
        <end position="697"/>
    </location>
</feature>
<feature type="compositionally biased region" description="Low complexity" evidence="2">
    <location>
        <begin position="867"/>
        <end position="877"/>
    </location>
</feature>
<feature type="compositionally biased region" description="Low complexity" evidence="2">
    <location>
        <begin position="1904"/>
        <end position="1933"/>
    </location>
</feature>
<feature type="compositionally biased region" description="Basic and acidic residues" evidence="2">
    <location>
        <begin position="1194"/>
        <end position="1208"/>
    </location>
</feature>
<dbReference type="STRING" id="1328759.A0A5C2S9W9"/>
<feature type="compositionally biased region" description="Low complexity" evidence="2">
    <location>
        <begin position="892"/>
        <end position="918"/>
    </location>
</feature>
<feature type="compositionally biased region" description="Low complexity" evidence="2">
    <location>
        <begin position="1708"/>
        <end position="1718"/>
    </location>
</feature>
<gene>
    <name evidence="3" type="ORF">L227DRAFT_601015</name>
</gene>
<dbReference type="InterPro" id="IPR043129">
    <property type="entry name" value="ATPase_NBD"/>
</dbReference>
<evidence type="ECO:0000313" key="4">
    <source>
        <dbReference type="Proteomes" id="UP000313359"/>
    </source>
</evidence>
<organism evidence="3 4">
    <name type="scientific">Lentinus tigrinus ALCF2SS1-6</name>
    <dbReference type="NCBI Taxonomy" id="1328759"/>
    <lineage>
        <taxon>Eukaryota</taxon>
        <taxon>Fungi</taxon>
        <taxon>Dikarya</taxon>
        <taxon>Basidiomycota</taxon>
        <taxon>Agaricomycotina</taxon>
        <taxon>Agaricomycetes</taxon>
        <taxon>Polyporales</taxon>
        <taxon>Polyporaceae</taxon>
        <taxon>Lentinus</taxon>
    </lineage>
</organism>
<feature type="compositionally biased region" description="Basic and acidic residues" evidence="2">
    <location>
        <begin position="1848"/>
        <end position="1860"/>
    </location>
</feature>
<feature type="compositionally biased region" description="Basic and acidic residues" evidence="2">
    <location>
        <begin position="1634"/>
        <end position="1692"/>
    </location>
</feature>
<dbReference type="Gene3D" id="3.30.420.40">
    <property type="match status" value="1"/>
</dbReference>
<feature type="region of interest" description="Disordered" evidence="2">
    <location>
        <begin position="1634"/>
        <end position="1954"/>
    </location>
</feature>
<feature type="compositionally biased region" description="Low complexity" evidence="2">
    <location>
        <begin position="716"/>
        <end position="729"/>
    </location>
</feature>
<proteinExistence type="predicted"/>
<feature type="region of interest" description="Disordered" evidence="2">
    <location>
        <begin position="598"/>
        <end position="1023"/>
    </location>
</feature>
<feature type="region of interest" description="Disordered" evidence="2">
    <location>
        <begin position="1249"/>
        <end position="1359"/>
    </location>
</feature>
<evidence type="ECO:0008006" key="5">
    <source>
        <dbReference type="Google" id="ProtNLM"/>
    </source>
</evidence>
<feature type="compositionally biased region" description="Pro residues" evidence="2">
    <location>
        <begin position="781"/>
        <end position="792"/>
    </location>
</feature>
<feature type="region of interest" description="Disordered" evidence="2">
    <location>
        <begin position="1979"/>
        <end position="2007"/>
    </location>
</feature>
<feature type="compositionally biased region" description="Basic residues" evidence="2">
    <location>
        <begin position="1336"/>
        <end position="1345"/>
    </location>
</feature>
<feature type="compositionally biased region" description="Low complexity" evidence="2">
    <location>
        <begin position="840"/>
        <end position="851"/>
    </location>
</feature>
<dbReference type="EMBL" id="ML122267">
    <property type="protein sequence ID" value="RPD60047.1"/>
    <property type="molecule type" value="Genomic_DNA"/>
</dbReference>
<keyword evidence="1" id="KW-0175">Coiled coil</keyword>
<feature type="compositionally biased region" description="Pro residues" evidence="2">
    <location>
        <begin position="829"/>
        <end position="839"/>
    </location>
</feature>
<name>A0A5C2S9W9_9APHY</name>
<dbReference type="SUPFAM" id="SSF53067">
    <property type="entry name" value="Actin-like ATPase domain"/>
    <property type="match status" value="2"/>
</dbReference>
<accession>A0A5C2S9W9</accession>
<dbReference type="PANTHER" id="PTHR14187">
    <property type="entry name" value="ALPHA KINASE/ELONGATION FACTOR 2 KINASE"/>
    <property type="match status" value="1"/>
</dbReference>
<feature type="compositionally biased region" description="Basic and acidic residues" evidence="2">
    <location>
        <begin position="1094"/>
        <end position="1149"/>
    </location>
</feature>
<feature type="compositionally biased region" description="Gly residues" evidence="2">
    <location>
        <begin position="1071"/>
        <end position="1087"/>
    </location>
</feature>
<feature type="compositionally biased region" description="Polar residues" evidence="2">
    <location>
        <begin position="616"/>
        <end position="634"/>
    </location>
</feature>
<feature type="compositionally biased region" description="Basic and acidic residues" evidence="2">
    <location>
        <begin position="1774"/>
        <end position="1788"/>
    </location>
</feature>
<feature type="compositionally biased region" description="Pro residues" evidence="2">
    <location>
        <begin position="1746"/>
        <end position="1759"/>
    </location>
</feature>
<sequence length="2007" mass="217705">MKPASGTRKPYIGNTRSLVLALDVGTTFSGVSYAILEPGEVPKIHGVTRFPGQEHVAGNSKIPSIMYYDPNGELKAAGAEAENASTVAMAEDEGWMKAELFKLRLRPKTMKLKMNGMRLAPLPHGKTAVDVFGDFLSYLFRCTRSFIIDTHANGHSLWRAVEPDIQFVLSHPNGWEGAQQSKMRRAAVYGGLIPDTDEGRARIRFVTEGEASLHACVLNGLAADVLSNPSGHGFIVADAGGGTLDISSYAIRGTSPLVIEEIAPPDCVFAGSVFVSRRARAFLEEKLKNSKYGTSDSLDHITKRFDETTKRLFRDSKELQFVPFGSPLDKDLSVGIRGGQLKLTGAEVAALFEPSIESAVLSIKSQIDSSGGVVKSVWLVGGFAASPWLFSQLQERLNRYRVTVSRPDTQTSKAVADGAIGFYCDHHVSARVSKFMYGVEYLREFDPKDEEHVSRKHRLFEMPSGPKLLPDAFDCILARGVKVKESNVFSRKYCTEVTNLSTLSVFEVEIWCYRGGDTIPKWIHRSSEEFSTLCYVRADLSPLAGSAQAKSGRGGKTYWTIIFSIEIHFGLTEFKARIKWVDNGKTKYGPASIVYNESGHRAEEDEPDSSPEDNVTVLSSPSDRGPSRSVSQPPSRDPSMRSGRPSAHASPRLPVQEPPAVTSRGFEVERTRTTSTSSSHSRGKSRDISASGNQTPRSGPPMPEPMRPGDRSINVSGRSAESGRSGSTRLAEQLNSVWGGKAPSVSSPLAENPPYNAYSHAPSYAPSRHESIPPVAQEQYTPPPMSKQPTPPTMSSLQTPIVTPPPLGPMEPPVPRPPSELEYATVPPSKAPTPPPVAPVTPTKATSASSKIPTPTKAATPAWGSKAPTPAAPATPAWGSKAATPARGSKLPTPAASSKANSKAATPKARSKTATPRAITPPPEPEPEPEPAPAPREPTPEPPAPPAPEPQPVYEPVPEPAHPELAPSSALFGEVPPIIYPASGGGEDAVIPPLPGEMPGELPADGPPPAAATMSPMADLWNTPVPEHNNAAPTSQGLFSDFLSGPGWGGATSKLGFGGFGSGGNSNGGSGGGGGGFGFGSFGGWGGSNPPAVEEDKRKKEEEERLLREEEERVKREEEERKAAEEEQKRLKEEEAEEVRLKQEDDGFFKKPKKMTKRQQMHADKEKKAEEKRLAEEAEAAKKVEEEAAAAAQKAEEEAAESAKKAAEEAAEAQKATELADAALAAATTPAEAAHAAEVLVDAQHANAEAAAAVQEANADAAEAEKKEEELDDAAQQALDAQKLLEEAQQAVDDEWSIPVKQGKKKKGAASAAATPGLSREVSEAPSDGFNTAGPKGKKGKKKKESHVGSRTLSTTDPNEAMVANQQKHISDLVARNKTLEHTISKLRAAMAEEKDRAADTVAQIQAQWKAERQEWREGCDSLQVAHRIVHLRTATHIDREHSATLDAKEALRKEKLLRMRRDNKLVMFQVREMELEEQVAQLQWDLETAVEERKDAVAEVEERAEETVAALEARCTELAEQLKEMAEEQGRTVKEKEKLEAELSSLRTEHVKLTASAERTTKKLERTELQFEGLKTTHAELEKKYAESEGTVASLSRQVEKWADLENRENADLENLRKARIELEVRVKQLETEKEKLEAEREQETAKTEKLKGKLDKWKEAYEAHSKETEAAQEDVQRIQKDLDEERERSQKLKARLQAQKERADELQAQLDQAQQAGPSKPKSSRSLIELEEEEEEIEEQPAPKMRPPKPSAQPPPPMDEDDEIEEVAPPPKAKDKDKGKGKERSRAASGDVDEAPPPPSKPKSKAAKDKDKVDKAKEKKQRSQQPSQDDDSDVQLIEPPTISAGPEKDKKGKRKADSMDVDEEPAPAKKRSKKKADNANDAEEPEKPPPKRRGRPPKASLSTGDTAKASTKSASAAVKSKAAAKSSKASGSKGGVEEEEEGDGPKKKKKKINLFAAANPTAFQWNLGGDGGLNIPTELSPIKEGDVAPPRPSFSSALGSFTRRR</sequence>
<feature type="compositionally biased region" description="Acidic residues" evidence="2">
    <location>
        <begin position="1731"/>
        <end position="1741"/>
    </location>
</feature>
<feature type="region of interest" description="Disordered" evidence="2">
    <location>
        <begin position="1071"/>
        <end position="1213"/>
    </location>
</feature>
<protein>
    <recommendedName>
        <fullName evidence="5">Actin-like ATPase domain-containing protein</fullName>
    </recommendedName>
</protein>
<dbReference type="Proteomes" id="UP000313359">
    <property type="component" value="Unassembled WGS sequence"/>
</dbReference>
<feature type="compositionally biased region" description="Pro residues" evidence="2">
    <location>
        <begin position="802"/>
        <end position="818"/>
    </location>
</feature>
<feature type="coiled-coil region" evidence="1">
    <location>
        <begin position="1370"/>
        <end position="1397"/>
    </location>
</feature>
<feature type="compositionally biased region" description="Basic and acidic residues" evidence="2">
    <location>
        <begin position="1161"/>
        <end position="1186"/>
    </location>
</feature>
<feature type="compositionally biased region" description="Pro residues" evidence="2">
    <location>
        <begin position="919"/>
        <end position="960"/>
    </location>
</feature>
<evidence type="ECO:0000256" key="2">
    <source>
        <dbReference type="SAM" id="MobiDB-lite"/>
    </source>
</evidence>
<dbReference type="CDD" id="cd10170">
    <property type="entry name" value="ASKHA_NBD_HSP70"/>
    <property type="match status" value="1"/>
</dbReference>
<evidence type="ECO:0000313" key="3">
    <source>
        <dbReference type="EMBL" id="RPD60047.1"/>
    </source>
</evidence>
<feature type="compositionally biased region" description="Polar residues" evidence="2">
    <location>
        <begin position="1349"/>
        <end position="1359"/>
    </location>
</feature>
<evidence type="ECO:0000256" key="1">
    <source>
        <dbReference type="SAM" id="Coils"/>
    </source>
</evidence>
<dbReference type="PANTHER" id="PTHR14187:SF5">
    <property type="entry name" value="HEAT SHOCK 70 KDA PROTEIN 12A"/>
    <property type="match status" value="1"/>
</dbReference>